<keyword evidence="3" id="KW-1185">Reference proteome</keyword>
<dbReference type="InterPro" id="IPR000073">
    <property type="entry name" value="AB_hydrolase_1"/>
</dbReference>
<comment type="caution">
    <text evidence="2">The sequence shown here is derived from an EMBL/GenBank/DDBJ whole genome shotgun (WGS) entry which is preliminary data.</text>
</comment>
<evidence type="ECO:0000313" key="3">
    <source>
        <dbReference type="Proteomes" id="UP000612585"/>
    </source>
</evidence>
<keyword evidence="2" id="KW-0378">Hydrolase</keyword>
<evidence type="ECO:0000313" key="2">
    <source>
        <dbReference type="EMBL" id="GIJ61101.1"/>
    </source>
</evidence>
<dbReference type="PANTHER" id="PTHR43433:SF5">
    <property type="entry name" value="AB HYDROLASE-1 DOMAIN-CONTAINING PROTEIN"/>
    <property type="match status" value="1"/>
</dbReference>
<dbReference type="PANTHER" id="PTHR43433">
    <property type="entry name" value="HYDROLASE, ALPHA/BETA FOLD FAMILY PROTEIN"/>
    <property type="match status" value="1"/>
</dbReference>
<name>A0A8J3ZGD0_9ACTN</name>
<dbReference type="Pfam" id="PF00561">
    <property type="entry name" value="Abhydrolase_1"/>
    <property type="match status" value="1"/>
</dbReference>
<protein>
    <submittedName>
        <fullName evidence="2">Hydrolase</fullName>
    </submittedName>
</protein>
<evidence type="ECO:0000259" key="1">
    <source>
        <dbReference type="Pfam" id="PF00561"/>
    </source>
</evidence>
<organism evidence="2 3">
    <name type="scientific">Virgisporangium aurantiacum</name>
    <dbReference type="NCBI Taxonomy" id="175570"/>
    <lineage>
        <taxon>Bacteria</taxon>
        <taxon>Bacillati</taxon>
        <taxon>Actinomycetota</taxon>
        <taxon>Actinomycetes</taxon>
        <taxon>Micromonosporales</taxon>
        <taxon>Micromonosporaceae</taxon>
        <taxon>Virgisporangium</taxon>
    </lineage>
</organism>
<dbReference type="RefSeq" id="WP_204005842.1">
    <property type="nucleotide sequence ID" value="NZ_BOPG01000063.1"/>
</dbReference>
<dbReference type="InterPro" id="IPR050471">
    <property type="entry name" value="AB_hydrolase"/>
</dbReference>
<gene>
    <name evidence="2" type="ORF">Vau01_086170</name>
</gene>
<dbReference type="GO" id="GO:0046503">
    <property type="term" value="P:glycerolipid catabolic process"/>
    <property type="evidence" value="ECO:0007669"/>
    <property type="project" value="TreeGrafter"/>
</dbReference>
<proteinExistence type="predicted"/>
<sequence>MNTRFAVNGGVRLAYDDPGPGTGDPLLMIMGTGASRFWWPQGLLQCLREHGFRPAVFDLRDAGESTHPHAAYGAEDLVDDAAAVLDALGWPAAHVFGLSLGGVVAQRLALRHPDRVLTVTSFASGPSDAGVWTVFLRYLRWGRQLRMLRILRGAHDDDLSLGLAVLRATSSAEHPAEESVARDATDRERAHGISGFRDLAAQRRQSGARWHGPPLRELRKPVLVMCGDADPVMRPRASRDTAAAISGARLVILPGVGHSLPSAIWPTVARELRALAHP</sequence>
<dbReference type="Gene3D" id="3.40.50.1820">
    <property type="entry name" value="alpha/beta hydrolase"/>
    <property type="match status" value="1"/>
</dbReference>
<dbReference type="Proteomes" id="UP000612585">
    <property type="component" value="Unassembled WGS sequence"/>
</dbReference>
<accession>A0A8J3ZGD0</accession>
<dbReference type="AlphaFoldDB" id="A0A8J3ZGD0"/>
<feature type="domain" description="AB hydrolase-1" evidence="1">
    <location>
        <begin position="25"/>
        <end position="259"/>
    </location>
</feature>
<reference evidence="2" key="1">
    <citation type="submission" date="2021-01" db="EMBL/GenBank/DDBJ databases">
        <title>Whole genome shotgun sequence of Virgisporangium aurantiacum NBRC 16421.</title>
        <authorList>
            <person name="Komaki H."/>
            <person name="Tamura T."/>
        </authorList>
    </citation>
    <scope>NUCLEOTIDE SEQUENCE</scope>
    <source>
        <strain evidence="2">NBRC 16421</strain>
    </source>
</reference>
<dbReference type="InterPro" id="IPR029058">
    <property type="entry name" value="AB_hydrolase_fold"/>
</dbReference>
<dbReference type="EMBL" id="BOPG01000063">
    <property type="protein sequence ID" value="GIJ61101.1"/>
    <property type="molecule type" value="Genomic_DNA"/>
</dbReference>
<dbReference type="GO" id="GO:0004806">
    <property type="term" value="F:triacylglycerol lipase activity"/>
    <property type="evidence" value="ECO:0007669"/>
    <property type="project" value="TreeGrafter"/>
</dbReference>
<dbReference type="SUPFAM" id="SSF53474">
    <property type="entry name" value="alpha/beta-Hydrolases"/>
    <property type="match status" value="1"/>
</dbReference>